<dbReference type="PANTHER" id="PTHR30287:SF1">
    <property type="entry name" value="INNER MEMBRANE PROTEIN"/>
    <property type="match status" value="1"/>
</dbReference>
<dbReference type="Proteomes" id="UP000253594">
    <property type="component" value="Unassembled WGS sequence"/>
</dbReference>
<protein>
    <submittedName>
        <fullName evidence="2">ABC transporter permease</fullName>
    </submittedName>
</protein>
<dbReference type="AlphaFoldDB" id="A0A367M062"/>
<gene>
    <name evidence="2" type="ORF">DT376_33045</name>
</gene>
<organism evidence="2 3">
    <name type="scientific">Pseudomonas aeruginosa</name>
    <dbReference type="NCBI Taxonomy" id="287"/>
    <lineage>
        <taxon>Bacteria</taxon>
        <taxon>Pseudomonadati</taxon>
        <taxon>Pseudomonadota</taxon>
        <taxon>Gammaproteobacteria</taxon>
        <taxon>Pseudomonadales</taxon>
        <taxon>Pseudomonadaceae</taxon>
        <taxon>Pseudomonas</taxon>
    </lineage>
</organism>
<comment type="caution">
    <text evidence="2">The sequence shown here is derived from an EMBL/GenBank/DDBJ whole genome shotgun (WGS) entry which is preliminary data.</text>
</comment>
<evidence type="ECO:0000313" key="2">
    <source>
        <dbReference type="EMBL" id="RCI70712.1"/>
    </source>
</evidence>
<sequence length="235" mass="25485">MYKRQADSVEFSSVIATDQGIQLSSIKAVGDRYPLRGQLKSAAAPFAAEQAGGRPQAGEVWVESRLLVSLDLKVGDSIEIGRKPLRIARILTYEPDRAGDFYSLTPRAMMSLADLDATGVVQPGSRVRYRDLWEGPPEALQAYRQQVKGSLAANQRLQDARDGNRQVGDALGRAERYLNLASLAAVLLAGVAVALSAARFAARRYDASALLRCLGLSRSETLLLYALQLLLLGLL</sequence>
<accession>A0A367M062</accession>
<name>A0A367M062_PSEAI</name>
<keyword evidence="1" id="KW-1133">Transmembrane helix</keyword>
<evidence type="ECO:0000256" key="1">
    <source>
        <dbReference type="SAM" id="Phobius"/>
    </source>
</evidence>
<proteinExistence type="predicted"/>
<keyword evidence="1" id="KW-0472">Membrane</keyword>
<reference evidence="2 3" key="1">
    <citation type="submission" date="2018-07" db="EMBL/GenBank/DDBJ databases">
        <title>Mechanisms of high-level aminoglycoside resistance among Gram-negative pathogens in Brazil.</title>
        <authorList>
            <person name="Ballaben A.S."/>
            <person name="Darini A.L.C."/>
            <person name="Doi Y."/>
        </authorList>
    </citation>
    <scope>NUCLEOTIDE SEQUENCE [LARGE SCALE GENOMIC DNA]</scope>
    <source>
        <strain evidence="2 3">B2-305</strain>
    </source>
</reference>
<keyword evidence="1" id="KW-0812">Transmembrane</keyword>
<dbReference type="EMBL" id="QORE01001884">
    <property type="protein sequence ID" value="RCI70712.1"/>
    <property type="molecule type" value="Genomic_DNA"/>
</dbReference>
<dbReference type="PANTHER" id="PTHR30287">
    <property type="entry name" value="MEMBRANE COMPONENT OF PREDICTED ABC SUPERFAMILY METABOLITE UPTAKE TRANSPORTER"/>
    <property type="match status" value="1"/>
</dbReference>
<evidence type="ECO:0000313" key="3">
    <source>
        <dbReference type="Proteomes" id="UP000253594"/>
    </source>
</evidence>
<dbReference type="InterPro" id="IPR038766">
    <property type="entry name" value="Membrane_comp_ABC_pdt"/>
</dbReference>
<feature type="non-terminal residue" evidence="2">
    <location>
        <position position="235"/>
    </location>
</feature>
<feature type="transmembrane region" description="Helical" evidence="1">
    <location>
        <begin position="177"/>
        <end position="197"/>
    </location>
</feature>
<dbReference type="GO" id="GO:0005886">
    <property type="term" value="C:plasma membrane"/>
    <property type="evidence" value="ECO:0007669"/>
    <property type="project" value="TreeGrafter"/>
</dbReference>